<dbReference type="CDD" id="cd12542">
    <property type="entry name" value="RRM2_LARP7"/>
    <property type="match status" value="1"/>
</dbReference>
<dbReference type="FunFam" id="1.10.10.10:FF:000158">
    <property type="entry name" value="La ribonucleoprotein domain family member 7"/>
    <property type="match status" value="1"/>
</dbReference>
<dbReference type="EMBL" id="JAGKHQ010000015">
    <property type="protein sequence ID" value="KAG7496292.1"/>
    <property type="molecule type" value="Genomic_DNA"/>
</dbReference>
<sequence length="1001" mass="114019">MTDIYVQYLVALICSHTQSRAETSLQVQKEGGTQKLSDVVLKLGRLAFHKLMEQQTLFYSSDQDLAALEGCSLVSTFLDKTLAQEPGCTDEVYSFAHLTVQEFFAAVYCAVTDHPLPDTLQPTVCPTESTTNGHLDLFNRFLSGILSERNANLLSRQLGLCYHKEKAGTYRRSIIRELTALCDSGAHILNHLHCLFEQQDPALAIAVQPKMLRVNVSDETLSQMDYNAIKYFLNLTKGKISELDLTGTGVSCEALRDIQPLLFRCENLWLGENNLDMDTVQVVAEVLQVSDSLTHLGIGWSNIGDDELLTLTHAIRIKKSLEELWMEGNRVSPRGLLSLNDLTPYPLKKVVAIWNDLNDKEPESWCSQESITVTFTDDEETWEAGSCCDEIILRRVIERSWFCALFYPVYCTFLAQSITVSTFQKGMIDTERGPDRVDAGPTERSSKDKDTDTEKKKKRSRVKQLLGDVKKQVEFWFGDVNLHKDRFLRKLMDEADDGYVDISVLTSFNRMKKLTTDTKLIARALKNSSVVEVNLEGTKVRRQFPVGDIPNDTDSRTVYVELLPKDVTHSWIERVFTKCGNVVYVSIPRYKTSGEPKGFAFVEFETEEQAQKAIEMLNNPPEDAPRKPGIFPKTKNRKQLPLPVDNPQLGEEEEEKKKKKKKKKRDSATVPKPAEEAKEQMMEAQPSEQKRKHSGAGDFRPEVASSTKTAGKLSEKKRRRSQTVEGPESELPSKMRKTSESESGLKEKDVVKADPPTQIDMERGVEEGKENRDDSAVKVKRKRKKMHKEKLKIGEEVIPLRVLSKKEWLVLKEEYLTLQKHSMTTLKRCITKIDQKRHKSLLKTEKHHQDLKDKSEKSEKSEKATNKGPQFTSGVIIKITDVKPLPGRKFIKDALSKISPVAYIDILEGDAEGHIRFHTPEEAKAVSAVRAEIQREHSWKLEILSGDHEQRYWQKILVDRQVKLNRPREKKRGTEKLISKAEKIIIARAKEANKHIRFQED</sequence>
<feature type="compositionally biased region" description="Basic residues" evidence="11">
    <location>
        <begin position="778"/>
        <end position="789"/>
    </location>
</feature>
<dbReference type="InterPro" id="IPR034910">
    <property type="entry name" value="LARP7_RRM2"/>
</dbReference>
<protein>
    <submittedName>
        <fullName evidence="15">La-related 7</fullName>
    </submittedName>
</protein>
<evidence type="ECO:0000256" key="11">
    <source>
        <dbReference type="SAM" id="MobiDB-lite"/>
    </source>
</evidence>
<dbReference type="Pfam" id="PF17779">
    <property type="entry name" value="WHD_NOD2"/>
    <property type="match status" value="1"/>
</dbReference>
<dbReference type="GO" id="GO:0003723">
    <property type="term" value="F:RNA binding"/>
    <property type="evidence" value="ECO:0007669"/>
    <property type="project" value="UniProtKB-UniRule"/>
</dbReference>
<dbReference type="InterPro" id="IPR000504">
    <property type="entry name" value="RRM_dom"/>
</dbReference>
<dbReference type="GO" id="GO:0005634">
    <property type="term" value="C:nucleus"/>
    <property type="evidence" value="ECO:0007669"/>
    <property type="project" value="UniProtKB-SubCell"/>
</dbReference>
<evidence type="ECO:0000256" key="4">
    <source>
        <dbReference type="ARBA" id="ARBA00022614"/>
    </source>
</evidence>
<feature type="region of interest" description="Disordered" evidence="11">
    <location>
        <begin position="430"/>
        <end position="459"/>
    </location>
</feature>
<dbReference type="GO" id="GO:1990904">
    <property type="term" value="C:ribonucleoprotein complex"/>
    <property type="evidence" value="ECO:0007669"/>
    <property type="project" value="UniProtKB-UniRule"/>
</dbReference>
<keyword evidence="6" id="KW-0547">Nucleotide-binding</keyword>
<feature type="compositionally biased region" description="Basic and acidic residues" evidence="11">
    <location>
        <begin position="444"/>
        <end position="455"/>
    </location>
</feature>
<dbReference type="InterPro" id="IPR051261">
    <property type="entry name" value="NLR"/>
</dbReference>
<dbReference type="InterPro" id="IPR006630">
    <property type="entry name" value="La_HTH"/>
</dbReference>
<feature type="region of interest" description="Disordered" evidence="11">
    <location>
        <begin position="617"/>
        <end position="789"/>
    </location>
</feature>
<feature type="region of interest" description="Disordered" evidence="11">
    <location>
        <begin position="840"/>
        <end position="868"/>
    </location>
</feature>
<evidence type="ECO:0000256" key="7">
    <source>
        <dbReference type="ARBA" id="ARBA00022840"/>
    </source>
</evidence>
<feature type="compositionally biased region" description="Basic and acidic residues" evidence="11">
    <location>
        <begin position="760"/>
        <end position="777"/>
    </location>
</feature>
<dbReference type="InterPro" id="IPR041075">
    <property type="entry name" value="NOD1/2_WH"/>
</dbReference>
<organism evidence="15 16">
    <name type="scientific">Solea senegalensis</name>
    <name type="common">Senegalese sole</name>
    <dbReference type="NCBI Taxonomy" id="28829"/>
    <lineage>
        <taxon>Eukaryota</taxon>
        <taxon>Metazoa</taxon>
        <taxon>Chordata</taxon>
        <taxon>Craniata</taxon>
        <taxon>Vertebrata</taxon>
        <taxon>Euteleostomi</taxon>
        <taxon>Actinopterygii</taxon>
        <taxon>Neopterygii</taxon>
        <taxon>Teleostei</taxon>
        <taxon>Neoteleostei</taxon>
        <taxon>Acanthomorphata</taxon>
        <taxon>Carangaria</taxon>
        <taxon>Pleuronectiformes</taxon>
        <taxon>Pleuronectoidei</taxon>
        <taxon>Soleidae</taxon>
        <taxon>Solea</taxon>
    </lineage>
</organism>
<evidence type="ECO:0000259" key="12">
    <source>
        <dbReference type="PROSITE" id="PS50102"/>
    </source>
</evidence>
<reference evidence="15 16" key="1">
    <citation type="journal article" date="2021" name="Sci. Rep.">
        <title>Chromosome anchoring in Senegalese sole (Solea senegalensis) reveals sex-associated markers and genome rearrangements in flatfish.</title>
        <authorList>
            <person name="Guerrero-Cozar I."/>
            <person name="Gomez-Garrido J."/>
            <person name="Berbel C."/>
            <person name="Martinez-Blanch J.F."/>
            <person name="Alioto T."/>
            <person name="Claros M.G."/>
            <person name="Gagnaire P.A."/>
            <person name="Manchado M."/>
        </authorList>
    </citation>
    <scope>NUCLEOTIDE SEQUENCE [LARGE SCALE GENOMIC DNA]</scope>
    <source>
        <strain evidence="15">Sse05_10M</strain>
    </source>
</reference>
<evidence type="ECO:0000313" key="15">
    <source>
        <dbReference type="EMBL" id="KAG7496292.1"/>
    </source>
</evidence>
<keyword evidence="9" id="KW-0539">Nucleus</keyword>
<evidence type="ECO:0000256" key="2">
    <source>
        <dbReference type="ARBA" id="ARBA00004496"/>
    </source>
</evidence>
<dbReference type="PROSITE" id="PS50961">
    <property type="entry name" value="HTH_LA"/>
    <property type="match status" value="1"/>
</dbReference>
<dbReference type="Pfam" id="PF05383">
    <property type="entry name" value="La"/>
    <property type="match status" value="1"/>
</dbReference>
<feature type="domain" description="XRRM" evidence="14">
    <location>
        <begin position="870"/>
        <end position="983"/>
    </location>
</feature>
<feature type="compositionally biased region" description="Basic and acidic residues" evidence="11">
    <location>
        <begin position="842"/>
        <end position="865"/>
    </location>
</feature>
<evidence type="ECO:0000313" key="16">
    <source>
        <dbReference type="Proteomes" id="UP000693946"/>
    </source>
</evidence>
<evidence type="ECO:0000256" key="9">
    <source>
        <dbReference type="ARBA" id="ARBA00023242"/>
    </source>
</evidence>
<comment type="caution">
    <text evidence="15">The sequence shown here is derived from an EMBL/GenBank/DDBJ whole genome shotgun (WGS) entry which is preliminary data.</text>
</comment>
<dbReference type="Pfam" id="PF00076">
    <property type="entry name" value="RRM_1"/>
    <property type="match status" value="1"/>
</dbReference>
<name>A0AAV6QX55_SOLSE</name>
<dbReference type="GO" id="GO:0005524">
    <property type="term" value="F:ATP binding"/>
    <property type="evidence" value="ECO:0007669"/>
    <property type="project" value="UniProtKB-KW"/>
</dbReference>
<dbReference type="InterPro" id="IPR014886">
    <property type="entry name" value="La_xRRM"/>
</dbReference>
<evidence type="ECO:0000256" key="1">
    <source>
        <dbReference type="ARBA" id="ARBA00004123"/>
    </source>
</evidence>
<dbReference type="PROSITE" id="PS50102">
    <property type="entry name" value="RRM"/>
    <property type="match status" value="1"/>
</dbReference>
<dbReference type="SMART" id="SM00360">
    <property type="entry name" value="RRM"/>
    <property type="match status" value="1"/>
</dbReference>
<dbReference type="CDD" id="cd12290">
    <property type="entry name" value="RRM1_LARP7"/>
    <property type="match status" value="1"/>
</dbReference>
<keyword evidence="16" id="KW-1185">Reference proteome</keyword>
<dbReference type="Proteomes" id="UP000693946">
    <property type="component" value="Linkage Group LG3"/>
</dbReference>
<accession>A0AAV6QX55</accession>
<feature type="domain" description="RRM" evidence="12">
    <location>
        <begin position="556"/>
        <end position="619"/>
    </location>
</feature>
<evidence type="ECO:0000256" key="3">
    <source>
        <dbReference type="ARBA" id="ARBA00022490"/>
    </source>
</evidence>
<evidence type="ECO:0000256" key="6">
    <source>
        <dbReference type="ARBA" id="ARBA00022741"/>
    </source>
</evidence>
<evidence type="ECO:0000256" key="10">
    <source>
        <dbReference type="PROSITE-ProRule" id="PRU00332"/>
    </source>
</evidence>
<dbReference type="PANTHER" id="PTHR24106">
    <property type="entry name" value="NACHT, LRR AND CARD DOMAINS-CONTAINING"/>
    <property type="match status" value="1"/>
</dbReference>
<evidence type="ECO:0000256" key="8">
    <source>
        <dbReference type="ARBA" id="ARBA00022884"/>
    </source>
</evidence>
<gene>
    <name evidence="15" type="ORF">JOB18_016267</name>
</gene>
<evidence type="ECO:0000259" key="13">
    <source>
        <dbReference type="PROSITE" id="PS50961"/>
    </source>
</evidence>
<keyword evidence="3" id="KW-0963">Cytoplasm</keyword>
<dbReference type="InterPro" id="IPR034887">
    <property type="entry name" value="LARP7_RRM1"/>
</dbReference>
<dbReference type="GO" id="GO:0005737">
    <property type="term" value="C:cytoplasm"/>
    <property type="evidence" value="ECO:0007669"/>
    <property type="project" value="UniProtKB-SubCell"/>
</dbReference>
<evidence type="ECO:0000259" key="14">
    <source>
        <dbReference type="PROSITE" id="PS51939"/>
    </source>
</evidence>
<dbReference type="AlphaFoldDB" id="A0AAV6QX55"/>
<feature type="domain" description="HTH La-type RNA-binding" evidence="13">
    <location>
        <begin position="459"/>
        <end position="553"/>
    </location>
</feature>
<dbReference type="Pfam" id="PF08777">
    <property type="entry name" value="RRM_3"/>
    <property type="match status" value="1"/>
</dbReference>
<keyword evidence="5" id="KW-0677">Repeat</keyword>
<dbReference type="Pfam" id="PF17776">
    <property type="entry name" value="NLRC4_HD2"/>
    <property type="match status" value="1"/>
</dbReference>
<dbReference type="SMART" id="SM00715">
    <property type="entry name" value="LA"/>
    <property type="match status" value="1"/>
</dbReference>
<keyword evidence="8 10" id="KW-0694">RNA-binding</keyword>
<evidence type="ECO:0000256" key="5">
    <source>
        <dbReference type="ARBA" id="ARBA00022737"/>
    </source>
</evidence>
<dbReference type="PROSITE" id="PS51939">
    <property type="entry name" value="XRRM"/>
    <property type="match status" value="1"/>
</dbReference>
<feature type="compositionally biased region" description="Basic and acidic residues" evidence="11">
    <location>
        <begin position="731"/>
        <end position="752"/>
    </location>
</feature>
<keyword evidence="7" id="KW-0067">ATP-binding</keyword>
<proteinExistence type="predicted"/>
<dbReference type="InterPro" id="IPR041267">
    <property type="entry name" value="NLRP_HD2"/>
</dbReference>
<keyword evidence="4" id="KW-0433">Leucine-rich repeat</keyword>
<comment type="subcellular location">
    <subcellularLocation>
        <location evidence="2">Cytoplasm</location>
    </subcellularLocation>
    <subcellularLocation>
        <location evidence="1">Nucleus</location>
    </subcellularLocation>
</comment>